<dbReference type="PROSITE" id="PS51257">
    <property type="entry name" value="PROKAR_LIPOPROTEIN"/>
    <property type="match status" value="1"/>
</dbReference>
<dbReference type="Proteomes" id="UP000637267">
    <property type="component" value="Unassembled WGS sequence"/>
</dbReference>
<evidence type="ECO:0000313" key="2">
    <source>
        <dbReference type="EMBL" id="GGP22655.1"/>
    </source>
</evidence>
<dbReference type="RefSeq" id="WP_188704836.1">
    <property type="nucleotide sequence ID" value="NZ_BMLX01000003.1"/>
</dbReference>
<comment type="caution">
    <text evidence="2">The sequence shown here is derived from an EMBL/GenBank/DDBJ whole genome shotgun (WGS) entry which is preliminary data.</text>
</comment>
<dbReference type="EMBL" id="BMLX01000003">
    <property type="protein sequence ID" value="GGP22655.1"/>
    <property type="molecule type" value="Genomic_DNA"/>
</dbReference>
<keyword evidence="1" id="KW-0732">Signal</keyword>
<organism evidence="2 3">
    <name type="scientific">Silvimonas iriomotensis</name>
    <dbReference type="NCBI Taxonomy" id="449662"/>
    <lineage>
        <taxon>Bacteria</taxon>
        <taxon>Pseudomonadati</taxon>
        <taxon>Pseudomonadota</taxon>
        <taxon>Betaproteobacteria</taxon>
        <taxon>Neisseriales</taxon>
        <taxon>Chitinibacteraceae</taxon>
        <taxon>Silvimonas</taxon>
    </lineage>
</organism>
<dbReference type="InterPro" id="IPR029058">
    <property type="entry name" value="AB_hydrolase_fold"/>
</dbReference>
<dbReference type="Gene3D" id="3.40.50.1820">
    <property type="entry name" value="alpha/beta hydrolase"/>
    <property type="match status" value="1"/>
</dbReference>
<protein>
    <recommendedName>
        <fullName evidence="4">Alpha/beta hydrolase family protein</fullName>
    </recommendedName>
</protein>
<gene>
    <name evidence="2" type="ORF">GCM10010970_26550</name>
</gene>
<accession>A0ABQ2PAX5</accession>
<evidence type="ECO:0000256" key="1">
    <source>
        <dbReference type="SAM" id="SignalP"/>
    </source>
</evidence>
<feature type="signal peptide" evidence="1">
    <location>
        <begin position="1"/>
        <end position="24"/>
    </location>
</feature>
<sequence length="337" mass="36330">MSKHFRIAAVGTLALAATLLGGCAAPVVKTYGMDEHFSNSEIMSGSTATADQCGRTPNAVWVEAGQYHECVVYFPSPAFAAGAPIDQTIVFMEGDRLDGKQMAEPQYEKSSPRALTRMAEREQQHSGFPYLVLGRPGTDGSSGNQRVRRTQYETLVVNGALDQIKRKYQIKQFGVVGQSGGGGLVGALISERQDILCGVASSGVTAVKYRIQEKGWTADITGIGTAEVWDPVDQLPRARPMPGFRLFATSDRLDGDVPFDSQQYFIQKAQAAGLPAVQITVHGGGSVHHQTYPIGNKVMADCMKGVPTDTIVARYSGHYVDQKEEAKAFPAQARAEQ</sequence>
<feature type="chain" id="PRO_5045321176" description="Alpha/beta hydrolase family protein" evidence="1">
    <location>
        <begin position="25"/>
        <end position="337"/>
    </location>
</feature>
<proteinExistence type="predicted"/>
<reference evidence="3" key="1">
    <citation type="journal article" date="2019" name="Int. J. Syst. Evol. Microbiol.">
        <title>The Global Catalogue of Microorganisms (GCM) 10K type strain sequencing project: providing services to taxonomists for standard genome sequencing and annotation.</title>
        <authorList>
            <consortium name="The Broad Institute Genomics Platform"/>
            <consortium name="The Broad Institute Genome Sequencing Center for Infectious Disease"/>
            <person name="Wu L."/>
            <person name="Ma J."/>
        </authorList>
    </citation>
    <scope>NUCLEOTIDE SEQUENCE [LARGE SCALE GENOMIC DNA]</scope>
    <source>
        <strain evidence="3">CGMCC 1.8859</strain>
    </source>
</reference>
<evidence type="ECO:0000313" key="3">
    <source>
        <dbReference type="Proteomes" id="UP000637267"/>
    </source>
</evidence>
<keyword evidence="3" id="KW-1185">Reference proteome</keyword>
<name>A0ABQ2PAX5_9NEIS</name>
<dbReference type="SUPFAM" id="SSF53474">
    <property type="entry name" value="alpha/beta-Hydrolases"/>
    <property type="match status" value="1"/>
</dbReference>
<evidence type="ECO:0008006" key="4">
    <source>
        <dbReference type="Google" id="ProtNLM"/>
    </source>
</evidence>